<organism evidence="2 3">
    <name type="scientific">Sphingomonas psychrolutea</name>
    <dbReference type="NCBI Taxonomy" id="1259676"/>
    <lineage>
        <taxon>Bacteria</taxon>
        <taxon>Pseudomonadati</taxon>
        <taxon>Pseudomonadota</taxon>
        <taxon>Alphaproteobacteria</taxon>
        <taxon>Sphingomonadales</taxon>
        <taxon>Sphingomonadaceae</taxon>
        <taxon>Sphingomonas</taxon>
    </lineage>
</organism>
<accession>A0ABQ1H691</accession>
<feature type="region of interest" description="Disordered" evidence="1">
    <location>
        <begin position="75"/>
        <end position="102"/>
    </location>
</feature>
<feature type="compositionally biased region" description="Low complexity" evidence="1">
    <location>
        <begin position="81"/>
        <end position="102"/>
    </location>
</feature>
<evidence type="ECO:0000313" key="2">
    <source>
        <dbReference type="EMBL" id="GGA60451.1"/>
    </source>
</evidence>
<dbReference type="Proteomes" id="UP000618591">
    <property type="component" value="Unassembled WGS sequence"/>
</dbReference>
<protein>
    <submittedName>
        <fullName evidence="2">Uncharacterized protein</fullName>
    </submittedName>
</protein>
<sequence>MHIRDRAAASPAIVKAATIPIEHSAARLLLLSVCANAVWYSTAMSRGIVARRRAASRATEWLDFPATGHFICGTGDQPTRDAAGGDSAQAGGTADAAGTANS</sequence>
<dbReference type="EMBL" id="BMDW01000028">
    <property type="protein sequence ID" value="GGA60451.1"/>
    <property type="molecule type" value="Genomic_DNA"/>
</dbReference>
<keyword evidence="3" id="KW-1185">Reference proteome</keyword>
<proteinExistence type="predicted"/>
<dbReference type="RefSeq" id="WP_188449554.1">
    <property type="nucleotide sequence ID" value="NZ_BMDW01000028.1"/>
</dbReference>
<name>A0ABQ1H691_9SPHN</name>
<gene>
    <name evidence="2" type="ORF">GCM10011395_33550</name>
</gene>
<evidence type="ECO:0000313" key="3">
    <source>
        <dbReference type="Proteomes" id="UP000618591"/>
    </source>
</evidence>
<comment type="caution">
    <text evidence="2">The sequence shown here is derived from an EMBL/GenBank/DDBJ whole genome shotgun (WGS) entry which is preliminary data.</text>
</comment>
<reference evidence="3" key="1">
    <citation type="journal article" date="2019" name="Int. J. Syst. Evol. Microbiol.">
        <title>The Global Catalogue of Microorganisms (GCM) 10K type strain sequencing project: providing services to taxonomists for standard genome sequencing and annotation.</title>
        <authorList>
            <consortium name="The Broad Institute Genomics Platform"/>
            <consortium name="The Broad Institute Genome Sequencing Center for Infectious Disease"/>
            <person name="Wu L."/>
            <person name="Ma J."/>
        </authorList>
    </citation>
    <scope>NUCLEOTIDE SEQUENCE [LARGE SCALE GENOMIC DNA]</scope>
    <source>
        <strain evidence="3">CGMCC 1.10106</strain>
    </source>
</reference>
<evidence type="ECO:0000256" key="1">
    <source>
        <dbReference type="SAM" id="MobiDB-lite"/>
    </source>
</evidence>